<sequence>MEGARVRPARSRHLAQDFIAAARAAANQEIRVMEIDVNAMREIMIGAFQLRRVDVRFTFYYDETNNIRRFYLTDDGTNVAEHRNFVLGGIALEEGRALPDIAALRAELRMQASAPEIKFAHIARGDFEQVLPSKKLRTVLSWLAGHGIMIHYCSVNIIYWAIVDIIDAIVAEDGFRSYQPYQQPLKNELYRLANLDKPAFLALLKRHRYPDIQPDRTADFIVDIDAFLDTRSPDDDNLPALMLKTLIQKSPSLPELTCLADNEEDVLIDGFHAFYTRPIMLFKNATHVFDREIQIEKV</sequence>
<accession>A0A2N7WTM6</accession>
<comment type="caution">
    <text evidence="1">The sequence shown here is derived from an EMBL/GenBank/DDBJ whole genome shotgun (WGS) entry which is preliminary data.</text>
</comment>
<dbReference type="AlphaFoldDB" id="A0A2N7WTM6"/>
<evidence type="ECO:0000313" key="1">
    <source>
        <dbReference type="EMBL" id="PMS32692.1"/>
    </source>
</evidence>
<dbReference type="Proteomes" id="UP000235777">
    <property type="component" value="Unassembled WGS sequence"/>
</dbReference>
<organism evidence="1 2">
    <name type="scientific">Trinickia symbiotica</name>
    <dbReference type="NCBI Taxonomy" id="863227"/>
    <lineage>
        <taxon>Bacteria</taxon>
        <taxon>Pseudomonadati</taxon>
        <taxon>Pseudomonadota</taxon>
        <taxon>Betaproteobacteria</taxon>
        <taxon>Burkholderiales</taxon>
        <taxon>Burkholderiaceae</taxon>
        <taxon>Trinickia</taxon>
    </lineage>
</organism>
<proteinExistence type="predicted"/>
<reference evidence="1 2" key="1">
    <citation type="submission" date="2018-01" db="EMBL/GenBank/DDBJ databases">
        <title>Whole genome analyses suggest that Burkholderia sensu lato contains two further novel genera in the rhizoxinica-symbiotica group Mycetohabitans gen. nov., and Trinickia gen. nov.: implications for the evolution of diazotrophy and nodulation in the Burkholderiaceae.</title>
        <authorList>
            <person name="Estrada-de los Santos P."/>
            <person name="Palmer M."/>
            <person name="Chavez-Ramirez B."/>
            <person name="Beukes C."/>
            <person name="Steenkamp E.T."/>
            <person name="Hirsch A.M."/>
            <person name="Manyaka P."/>
            <person name="Maluk M."/>
            <person name="Lafos M."/>
            <person name="Crook M."/>
            <person name="Gross E."/>
            <person name="Simon M.F."/>
            <person name="Bueno dos Reis Junior F."/>
            <person name="Poole P.S."/>
            <person name="Venter S.N."/>
            <person name="James E.K."/>
        </authorList>
    </citation>
    <scope>NUCLEOTIDE SEQUENCE [LARGE SCALE GENOMIC DNA]</scope>
    <source>
        <strain evidence="1 2">JPY 581</strain>
    </source>
</reference>
<keyword evidence="2" id="KW-1185">Reference proteome</keyword>
<evidence type="ECO:0000313" key="2">
    <source>
        <dbReference type="Proteomes" id="UP000235777"/>
    </source>
</evidence>
<name>A0A2N7WTM6_9BURK</name>
<protein>
    <submittedName>
        <fullName evidence="1">Uncharacterized protein</fullName>
    </submittedName>
</protein>
<dbReference type="EMBL" id="PNYC01000021">
    <property type="protein sequence ID" value="PMS32692.1"/>
    <property type="molecule type" value="Genomic_DNA"/>
</dbReference>
<gene>
    <name evidence="1" type="ORF">C0Z20_26400</name>
</gene>